<name>A0A0L6VHC9_9BASI</name>
<keyword evidence="2" id="KW-1185">Reference proteome</keyword>
<comment type="caution">
    <text evidence="1">The sequence shown here is derived from an EMBL/GenBank/DDBJ whole genome shotgun (WGS) entry which is preliminary data.</text>
</comment>
<dbReference type="Proteomes" id="UP000037035">
    <property type="component" value="Unassembled WGS sequence"/>
</dbReference>
<organism evidence="1 2">
    <name type="scientific">Puccinia sorghi</name>
    <dbReference type="NCBI Taxonomy" id="27349"/>
    <lineage>
        <taxon>Eukaryota</taxon>
        <taxon>Fungi</taxon>
        <taxon>Dikarya</taxon>
        <taxon>Basidiomycota</taxon>
        <taxon>Pucciniomycotina</taxon>
        <taxon>Pucciniomycetes</taxon>
        <taxon>Pucciniales</taxon>
        <taxon>Pucciniaceae</taxon>
        <taxon>Puccinia</taxon>
    </lineage>
</organism>
<dbReference type="EMBL" id="LAVV01006401">
    <property type="protein sequence ID" value="KNZ60129.1"/>
    <property type="molecule type" value="Genomic_DNA"/>
</dbReference>
<accession>A0A0L6VHC9</accession>
<dbReference type="OrthoDB" id="1706811at2759"/>
<evidence type="ECO:0008006" key="3">
    <source>
        <dbReference type="Google" id="ProtNLM"/>
    </source>
</evidence>
<gene>
    <name evidence="1" type="ORF">VP01_1607g3</name>
</gene>
<protein>
    <recommendedName>
        <fullName evidence="3">GAG-pre-integrase domain-containing protein</fullName>
    </recommendedName>
</protein>
<proteinExistence type="predicted"/>
<evidence type="ECO:0000313" key="1">
    <source>
        <dbReference type="EMBL" id="KNZ60129.1"/>
    </source>
</evidence>
<sequence>MRKKGKRDFLEGQENVELKVRKVCFISLVKGQNSDNCIDSREFTWDPSTMTPDKRTLLFWHCFFGHASLRQVWRLVKLQLGYGLPSVMPSGSIKCPACSICKENRTSSLGPSHWSTEKLSVIVCGLIGPFNPSTMSGFLKLNHILLTF</sequence>
<evidence type="ECO:0000313" key="2">
    <source>
        <dbReference type="Proteomes" id="UP000037035"/>
    </source>
</evidence>
<dbReference type="AlphaFoldDB" id="A0A0L6VHC9"/>
<reference evidence="1 2" key="1">
    <citation type="submission" date="2015-08" db="EMBL/GenBank/DDBJ databases">
        <title>Next Generation Sequencing and Analysis of the Genome of Puccinia sorghi L Schw, the Causal Agent of Maize Common Rust.</title>
        <authorList>
            <person name="Rochi L."/>
            <person name="Burguener G."/>
            <person name="Darino M."/>
            <person name="Turjanski A."/>
            <person name="Kreff E."/>
            <person name="Dieguez M.J."/>
            <person name="Sacco F."/>
        </authorList>
    </citation>
    <scope>NUCLEOTIDE SEQUENCE [LARGE SCALE GENOMIC DNA]</scope>
    <source>
        <strain evidence="1 2">RO10H11247</strain>
    </source>
</reference>
<dbReference type="VEuPathDB" id="FungiDB:VP01_1607g3"/>